<evidence type="ECO:0000313" key="3">
    <source>
        <dbReference type="Proteomes" id="UP000638648"/>
    </source>
</evidence>
<reference evidence="2" key="1">
    <citation type="submission" date="2020-10" db="EMBL/GenBank/DDBJ databases">
        <title>Sequencing the genomes of 1000 actinobacteria strains.</title>
        <authorList>
            <person name="Klenk H.-P."/>
        </authorList>
    </citation>
    <scope>NUCLEOTIDE SEQUENCE</scope>
    <source>
        <strain evidence="2">DSM 45354</strain>
    </source>
</reference>
<keyword evidence="3" id="KW-1185">Reference proteome</keyword>
<evidence type="ECO:0000256" key="1">
    <source>
        <dbReference type="SAM" id="MobiDB-lite"/>
    </source>
</evidence>
<sequence>MRTAKEVAEELAAVRARRKQFMPTQSEPLAEGSPQPAGFWPGAPGGEVTALLQREAELVIEHADVTRRSGTALSDGEEEDVAAARRILSRIAEHRRE</sequence>
<dbReference type="Proteomes" id="UP000638648">
    <property type="component" value="Unassembled WGS sequence"/>
</dbReference>
<dbReference type="RefSeq" id="WP_192751143.1">
    <property type="nucleotide sequence ID" value="NZ_BAABJL010000175.1"/>
</dbReference>
<proteinExistence type="predicted"/>
<organism evidence="2 3">
    <name type="scientific">Actinopolymorpha pittospori</name>
    <dbReference type="NCBI Taxonomy" id="648752"/>
    <lineage>
        <taxon>Bacteria</taxon>
        <taxon>Bacillati</taxon>
        <taxon>Actinomycetota</taxon>
        <taxon>Actinomycetes</taxon>
        <taxon>Propionibacteriales</taxon>
        <taxon>Actinopolymorphaceae</taxon>
        <taxon>Actinopolymorpha</taxon>
    </lineage>
</organism>
<comment type="caution">
    <text evidence="2">The sequence shown here is derived from an EMBL/GenBank/DDBJ whole genome shotgun (WGS) entry which is preliminary data.</text>
</comment>
<accession>A0A927MVG5</accession>
<name>A0A927MVG5_9ACTN</name>
<evidence type="ECO:0000313" key="2">
    <source>
        <dbReference type="EMBL" id="MBE1607151.1"/>
    </source>
</evidence>
<gene>
    <name evidence="2" type="ORF">HEB94_003999</name>
</gene>
<dbReference type="AlphaFoldDB" id="A0A927MVG5"/>
<dbReference type="EMBL" id="JADBEM010000001">
    <property type="protein sequence ID" value="MBE1607151.1"/>
    <property type="molecule type" value="Genomic_DNA"/>
</dbReference>
<protein>
    <submittedName>
        <fullName evidence="2">Uncharacterized protein</fullName>
    </submittedName>
</protein>
<feature type="region of interest" description="Disordered" evidence="1">
    <location>
        <begin position="18"/>
        <end position="40"/>
    </location>
</feature>